<protein>
    <submittedName>
        <fullName evidence="1">Uncharacterized protein</fullName>
    </submittedName>
</protein>
<evidence type="ECO:0000313" key="1">
    <source>
        <dbReference type="EMBL" id="KAH6927795.1"/>
    </source>
</evidence>
<dbReference type="EMBL" id="CM023486">
    <property type="protein sequence ID" value="KAH6927795.1"/>
    <property type="molecule type" value="Genomic_DNA"/>
</dbReference>
<name>A0ACB7RZJ1_HYAAI</name>
<gene>
    <name evidence="1" type="ORF">HPB50_008629</name>
</gene>
<reference evidence="1" key="1">
    <citation type="submission" date="2020-05" db="EMBL/GenBank/DDBJ databases">
        <title>Large-scale comparative analyses of tick genomes elucidate their genetic diversity and vector capacities.</title>
        <authorList>
            <person name="Jia N."/>
            <person name="Wang J."/>
            <person name="Shi W."/>
            <person name="Du L."/>
            <person name="Sun Y."/>
            <person name="Zhan W."/>
            <person name="Jiang J."/>
            <person name="Wang Q."/>
            <person name="Zhang B."/>
            <person name="Ji P."/>
            <person name="Sakyi L.B."/>
            <person name="Cui X."/>
            <person name="Yuan T."/>
            <person name="Jiang B."/>
            <person name="Yang W."/>
            <person name="Lam T.T.-Y."/>
            <person name="Chang Q."/>
            <person name="Ding S."/>
            <person name="Wang X."/>
            <person name="Zhu J."/>
            <person name="Ruan X."/>
            <person name="Zhao L."/>
            <person name="Wei J."/>
            <person name="Que T."/>
            <person name="Du C."/>
            <person name="Cheng J."/>
            <person name="Dai P."/>
            <person name="Han X."/>
            <person name="Huang E."/>
            <person name="Gao Y."/>
            <person name="Liu J."/>
            <person name="Shao H."/>
            <person name="Ye R."/>
            <person name="Li L."/>
            <person name="Wei W."/>
            <person name="Wang X."/>
            <person name="Wang C."/>
            <person name="Yang T."/>
            <person name="Huo Q."/>
            <person name="Li W."/>
            <person name="Guo W."/>
            <person name="Chen H."/>
            <person name="Zhou L."/>
            <person name="Ni X."/>
            <person name="Tian J."/>
            <person name="Zhou Y."/>
            <person name="Sheng Y."/>
            <person name="Liu T."/>
            <person name="Pan Y."/>
            <person name="Xia L."/>
            <person name="Li J."/>
            <person name="Zhao F."/>
            <person name="Cao W."/>
        </authorList>
    </citation>
    <scope>NUCLEOTIDE SEQUENCE</scope>
    <source>
        <strain evidence="1">Hyas-2018</strain>
    </source>
</reference>
<comment type="caution">
    <text evidence="1">The sequence shown here is derived from an EMBL/GenBank/DDBJ whole genome shotgun (WGS) entry which is preliminary data.</text>
</comment>
<accession>A0ACB7RZJ1</accession>
<keyword evidence="2" id="KW-1185">Reference proteome</keyword>
<organism evidence="1 2">
    <name type="scientific">Hyalomma asiaticum</name>
    <name type="common">Tick</name>
    <dbReference type="NCBI Taxonomy" id="266040"/>
    <lineage>
        <taxon>Eukaryota</taxon>
        <taxon>Metazoa</taxon>
        <taxon>Ecdysozoa</taxon>
        <taxon>Arthropoda</taxon>
        <taxon>Chelicerata</taxon>
        <taxon>Arachnida</taxon>
        <taxon>Acari</taxon>
        <taxon>Parasitiformes</taxon>
        <taxon>Ixodida</taxon>
        <taxon>Ixodoidea</taxon>
        <taxon>Ixodidae</taxon>
        <taxon>Hyalomminae</taxon>
        <taxon>Hyalomma</taxon>
    </lineage>
</organism>
<proteinExistence type="predicted"/>
<evidence type="ECO:0000313" key="2">
    <source>
        <dbReference type="Proteomes" id="UP000821845"/>
    </source>
</evidence>
<dbReference type="Proteomes" id="UP000821845">
    <property type="component" value="Chromosome 6"/>
</dbReference>
<sequence length="185" mass="20041">MQAPFPERYYDWESRFQMAHAPASGPEIDNTSDPATAAASGQIPDGIAATEDALSVGAGPTPGGCGVQRMLRSPGSVPPTSPSLSFVLEEMQREQERHKRRVIIGSALMLGSIALVLLVVIARLMLFADSVNNARPSTLEYRGGTGSYESQHANASRFVDVGEDDKDGHYSAWDIIRRRKVARAR</sequence>